<dbReference type="AlphaFoldDB" id="A5FV74"/>
<dbReference type="Pfam" id="PF00589">
    <property type="entry name" value="Phage_integrase"/>
    <property type="match status" value="1"/>
</dbReference>
<feature type="region of interest" description="Disordered" evidence="2">
    <location>
        <begin position="1"/>
        <end position="45"/>
    </location>
</feature>
<dbReference type="HOGENOM" id="CLU_028383_0_0_5"/>
<dbReference type="InterPro" id="IPR002104">
    <property type="entry name" value="Integrase_catalytic"/>
</dbReference>
<dbReference type="InterPro" id="IPR013762">
    <property type="entry name" value="Integrase-like_cat_sf"/>
</dbReference>
<keyword evidence="1" id="KW-0233">DNA recombination</keyword>
<organism evidence="4 5">
    <name type="scientific">Acidiphilium cryptum (strain JF-5)</name>
    <dbReference type="NCBI Taxonomy" id="349163"/>
    <lineage>
        <taxon>Bacteria</taxon>
        <taxon>Pseudomonadati</taxon>
        <taxon>Pseudomonadota</taxon>
        <taxon>Alphaproteobacteria</taxon>
        <taxon>Acetobacterales</taxon>
        <taxon>Acidocellaceae</taxon>
        <taxon>Acidiphilium</taxon>
    </lineage>
</organism>
<sequence length="685" mass="75349">MIAEQLEFTGFGPNTGHRHTQYGEPLPADAVPNERNRMRTHSGERRRARVMQDDLFGALCAETSDLASKTGIREPMAAEHSACNDGGGALDEPVDGAIIDPTTISLPANARARVAGDTVVCATPPATFAEALELLAASDTLPAARLKDLRRDVAWIEDHCPRNRDGSVAAPLPCDPAALRPILKSLKFDRKKTGPKRFYNIKSSLAAIQRKTGWLPPRAPRRPITTTAWASLLGMMSDGDLSRATMRRFAVFCEERNVAPGDVALEHLDAYHDALAATNAKAPDQTVTTIKSRWNRLCREQESFPGQELPARRNPNTIRDDANGIPPSFMADLNAYIAKLRKPGPFEKGFTGPAAKSTVRTRGDILALAPHRLVKRGWPAATLTSLAAILTPTAVEAILTDYWDTNCAESGWTLGAEATAQALAAAARQWGKLPVAELEQVLDICREVRAKHRGFTAKKLERLAQFDDPKIERRFLQLPETLWRKALRFAKAGKMKRAADTAKYALALAILFDKPLRVADLSILDLALDFARDAKGKITGVKIAYGRASKRAPMVEGALSSQTVRMLETYVTRFRPTLLHDESTSLFPGQEAGHLVSKSMATQIRALIGRELGVDVNSHLVRSYVGTVILDEDPRAVALAQRVLGHQNATTTLKFYAAQRGRAANRHYAELIERRRRRLRMNVED</sequence>
<dbReference type="EMBL" id="CP000697">
    <property type="protein sequence ID" value="ABQ29506.1"/>
    <property type="molecule type" value="Genomic_DNA"/>
</dbReference>
<protein>
    <submittedName>
        <fullName evidence="4">Phage integrase family protein</fullName>
    </submittedName>
</protein>
<dbReference type="GO" id="GO:0015074">
    <property type="term" value="P:DNA integration"/>
    <property type="evidence" value="ECO:0007669"/>
    <property type="project" value="InterPro"/>
</dbReference>
<accession>A5FV74</accession>
<evidence type="ECO:0000313" key="5">
    <source>
        <dbReference type="Proteomes" id="UP000000245"/>
    </source>
</evidence>
<dbReference type="KEGG" id="acr:Acry_0278"/>
<proteinExistence type="predicted"/>
<dbReference type="GO" id="GO:0003677">
    <property type="term" value="F:DNA binding"/>
    <property type="evidence" value="ECO:0007669"/>
    <property type="project" value="InterPro"/>
</dbReference>
<feature type="domain" description="Tyr recombinase" evidence="3">
    <location>
        <begin position="498"/>
        <end position="659"/>
    </location>
</feature>
<keyword evidence="5" id="KW-1185">Reference proteome</keyword>
<evidence type="ECO:0000259" key="3">
    <source>
        <dbReference type="Pfam" id="PF00589"/>
    </source>
</evidence>
<name>A5FV74_ACICJ</name>
<evidence type="ECO:0000313" key="4">
    <source>
        <dbReference type="EMBL" id="ABQ29506.1"/>
    </source>
</evidence>
<dbReference type="InterPro" id="IPR011010">
    <property type="entry name" value="DNA_brk_join_enz"/>
</dbReference>
<dbReference type="GO" id="GO:0006310">
    <property type="term" value="P:DNA recombination"/>
    <property type="evidence" value="ECO:0007669"/>
    <property type="project" value="UniProtKB-KW"/>
</dbReference>
<feature type="region of interest" description="Disordered" evidence="2">
    <location>
        <begin position="304"/>
        <end position="324"/>
    </location>
</feature>
<feature type="compositionally biased region" description="Basic and acidic residues" evidence="2">
    <location>
        <begin position="32"/>
        <end position="45"/>
    </location>
</feature>
<evidence type="ECO:0000256" key="2">
    <source>
        <dbReference type="SAM" id="MobiDB-lite"/>
    </source>
</evidence>
<dbReference type="eggNOG" id="COG0582">
    <property type="taxonomic scope" value="Bacteria"/>
</dbReference>
<dbReference type="RefSeq" id="WP_011941409.1">
    <property type="nucleotide sequence ID" value="NC_009484.1"/>
</dbReference>
<dbReference type="Proteomes" id="UP000000245">
    <property type="component" value="Chromosome"/>
</dbReference>
<evidence type="ECO:0000256" key="1">
    <source>
        <dbReference type="ARBA" id="ARBA00023172"/>
    </source>
</evidence>
<dbReference type="STRING" id="349163.Acry_0278"/>
<dbReference type="SUPFAM" id="SSF56349">
    <property type="entry name" value="DNA breaking-rejoining enzymes"/>
    <property type="match status" value="1"/>
</dbReference>
<reference evidence="4 5" key="1">
    <citation type="submission" date="2007-05" db="EMBL/GenBank/DDBJ databases">
        <title>Complete sequence of chromosome of Acidiphilium cryptum JF-5.</title>
        <authorList>
            <consortium name="US DOE Joint Genome Institute"/>
            <person name="Copeland A."/>
            <person name="Lucas S."/>
            <person name="Lapidus A."/>
            <person name="Barry K."/>
            <person name="Detter J.C."/>
            <person name="Glavina del Rio T."/>
            <person name="Hammon N."/>
            <person name="Israni S."/>
            <person name="Dalin E."/>
            <person name="Tice H."/>
            <person name="Pitluck S."/>
            <person name="Sims D."/>
            <person name="Brettin T."/>
            <person name="Bruce D."/>
            <person name="Han C."/>
            <person name="Schmutz J."/>
            <person name="Larimer F."/>
            <person name="Land M."/>
            <person name="Hauser L."/>
            <person name="Kyrpides N."/>
            <person name="Kim E."/>
            <person name="Magnuson T."/>
            <person name="Richardson P."/>
        </authorList>
    </citation>
    <scope>NUCLEOTIDE SEQUENCE [LARGE SCALE GENOMIC DNA]</scope>
    <source>
        <strain evidence="4 5">JF-5</strain>
    </source>
</reference>
<gene>
    <name evidence="4" type="ordered locus">Acry_0278</name>
</gene>
<dbReference type="Gene3D" id="1.10.443.10">
    <property type="entry name" value="Intergrase catalytic core"/>
    <property type="match status" value="1"/>
</dbReference>